<dbReference type="InterPro" id="IPR038058">
    <property type="entry name" value="PhnH-like_sp"/>
</dbReference>
<evidence type="ECO:0000313" key="2">
    <source>
        <dbReference type="Proteomes" id="UP000253570"/>
    </source>
</evidence>
<name>A0A368DIK6_9PROT</name>
<evidence type="ECO:0000313" key="1">
    <source>
        <dbReference type="EMBL" id="RCL71669.1"/>
    </source>
</evidence>
<proteinExistence type="predicted"/>
<dbReference type="Pfam" id="PF05845">
    <property type="entry name" value="PhnH"/>
    <property type="match status" value="1"/>
</dbReference>
<dbReference type="GO" id="GO:0019634">
    <property type="term" value="P:organic phosphonate metabolic process"/>
    <property type="evidence" value="ECO:0007669"/>
    <property type="project" value="InterPro"/>
</dbReference>
<dbReference type="NCBIfam" id="TIGR03292">
    <property type="entry name" value="PhnH_redo"/>
    <property type="match status" value="1"/>
</dbReference>
<dbReference type="Proteomes" id="UP000253570">
    <property type="component" value="Unassembled WGS sequence"/>
</dbReference>
<gene>
    <name evidence="1" type="primary">phnH</name>
    <name evidence="1" type="ORF">DBW71_06320</name>
</gene>
<dbReference type="InterPro" id="IPR008772">
    <property type="entry name" value="Phosphonate_metab_PhnH"/>
</dbReference>
<comment type="caution">
    <text evidence="1">The sequence shown here is derived from an EMBL/GenBank/DDBJ whole genome shotgun (WGS) entry which is preliminary data.</text>
</comment>
<dbReference type="EMBL" id="QOQD01000022">
    <property type="protein sequence ID" value="RCL71669.1"/>
    <property type="molecule type" value="Genomic_DNA"/>
</dbReference>
<organism evidence="1 2">
    <name type="scientific">PS1 clade bacterium</name>
    <dbReference type="NCBI Taxonomy" id="2175152"/>
    <lineage>
        <taxon>Bacteria</taxon>
        <taxon>Pseudomonadati</taxon>
        <taxon>Pseudomonadota</taxon>
        <taxon>Alphaproteobacteria</taxon>
        <taxon>PS1 clade</taxon>
    </lineage>
</organism>
<dbReference type="SUPFAM" id="SSF159709">
    <property type="entry name" value="PhnH-like"/>
    <property type="match status" value="1"/>
</dbReference>
<keyword evidence="1" id="KW-0456">Lyase</keyword>
<protein>
    <submittedName>
        <fullName evidence="1">Phosphonate C-P lyase system protein PhnH</fullName>
    </submittedName>
</protein>
<dbReference type="Gene3D" id="3.40.50.11310">
    <property type="entry name" value="Bacterial phosphonate metabolism protein PhnH"/>
    <property type="match status" value="1"/>
</dbReference>
<dbReference type="AlphaFoldDB" id="A0A368DIK6"/>
<dbReference type="GO" id="GO:0016829">
    <property type="term" value="F:lyase activity"/>
    <property type="evidence" value="ECO:0007669"/>
    <property type="project" value="UniProtKB-KW"/>
</dbReference>
<sequence length="186" mass="21075">MQIGFKNFSTDSADNFRQLMNAVAYPGGTFELTRCDVPDGISSAAGSIILTLCDYTNCIYLAKSHHREEIIRWITFHTGAKITASDMCDFAIGEWSELKKVDNFKLGTAEYPDRSSTLIVDQSDIDFRHVYIQGPGIKIKKKCKLPEVDLFNENNNKFPIGLDFYFTNDQKIMVINRTTKVIGIKQ</sequence>
<accession>A0A368DIK6</accession>
<reference evidence="1 2" key="1">
    <citation type="journal article" date="2018" name="Microbiome">
        <title>Fine metagenomic profile of the Mediterranean stratified and mixed water columns revealed by assembly and recruitment.</title>
        <authorList>
            <person name="Haro-Moreno J.M."/>
            <person name="Lopez-Perez M."/>
            <person name="De La Torre J.R."/>
            <person name="Picazo A."/>
            <person name="Camacho A."/>
            <person name="Rodriguez-Valera F."/>
        </authorList>
    </citation>
    <scope>NUCLEOTIDE SEQUENCE [LARGE SCALE GENOMIC DNA]</scope>
    <source>
        <strain evidence="1">MED-G57</strain>
    </source>
</reference>